<dbReference type="EMBL" id="LVLJ01000874">
    <property type="protein sequence ID" value="OAE32238.1"/>
    <property type="molecule type" value="Genomic_DNA"/>
</dbReference>
<organism evidence="1 2">
    <name type="scientific">Marchantia polymorpha subsp. ruderalis</name>
    <dbReference type="NCBI Taxonomy" id="1480154"/>
    <lineage>
        <taxon>Eukaryota</taxon>
        <taxon>Viridiplantae</taxon>
        <taxon>Streptophyta</taxon>
        <taxon>Embryophyta</taxon>
        <taxon>Marchantiophyta</taxon>
        <taxon>Marchantiopsida</taxon>
        <taxon>Marchantiidae</taxon>
        <taxon>Marchantiales</taxon>
        <taxon>Marchantiaceae</taxon>
        <taxon>Marchantia</taxon>
    </lineage>
</organism>
<dbReference type="CDD" id="cd22744">
    <property type="entry name" value="OTU"/>
    <property type="match status" value="1"/>
</dbReference>
<comment type="caution">
    <text evidence="1">The sequence shown here is derived from an EMBL/GenBank/DDBJ whole genome shotgun (WGS) entry which is preliminary data.</text>
</comment>
<evidence type="ECO:0000313" key="1">
    <source>
        <dbReference type="EMBL" id="OAE32238.1"/>
    </source>
</evidence>
<sequence>MAKQDIRDVAMDGNCGFHAVAAALNDMHPERNMDWRQVRRDLLGQYKQHHHFWDGLFGKTENIQKRLDWFQSGTALVEHWFDAPPAAILAADVYTRLLVFLDEDTKIGNYTYVPFHTSSGSTTPICLVFVRKNHWQHATLKTPLALHPIFTLWRTRSDKKTRESWMAKLSCDLLASPGFEGEKDMETIDLTK</sequence>
<dbReference type="Gene3D" id="3.90.70.80">
    <property type="match status" value="1"/>
</dbReference>
<reference evidence="1" key="1">
    <citation type="submission" date="2016-03" db="EMBL/GenBank/DDBJ databases">
        <title>Mechanisms controlling the formation of the plant cell surface in tip-growing cells are functionally conserved among land plants.</title>
        <authorList>
            <person name="Honkanen S."/>
            <person name="Jones V.A."/>
            <person name="Morieri G."/>
            <person name="Champion C."/>
            <person name="Hetherington A.J."/>
            <person name="Kelly S."/>
            <person name="Saint-Marcoux D."/>
            <person name="Proust H."/>
            <person name="Prescott H."/>
            <person name="Dolan L."/>
        </authorList>
    </citation>
    <scope>NUCLEOTIDE SEQUENCE [LARGE SCALE GENOMIC DNA]</scope>
    <source>
        <tissue evidence="1">Whole gametophyte</tissue>
    </source>
</reference>
<evidence type="ECO:0000313" key="2">
    <source>
        <dbReference type="Proteomes" id="UP000077202"/>
    </source>
</evidence>
<proteinExistence type="predicted"/>
<name>A0A176WG63_MARPO</name>
<keyword evidence="2" id="KW-1185">Reference proteome</keyword>
<dbReference type="AlphaFoldDB" id="A0A176WG63"/>
<accession>A0A176WG63</accession>
<gene>
    <name evidence="1" type="ORF">AXG93_1089s1030</name>
</gene>
<dbReference type="Proteomes" id="UP000077202">
    <property type="component" value="Unassembled WGS sequence"/>
</dbReference>
<evidence type="ECO:0008006" key="3">
    <source>
        <dbReference type="Google" id="ProtNLM"/>
    </source>
</evidence>
<protein>
    <recommendedName>
        <fullName evidence="3">OTU domain-containing protein</fullName>
    </recommendedName>
</protein>